<reference evidence="3" key="2">
    <citation type="submission" date="2009-11" db="EMBL/GenBank/DDBJ databases">
        <title>The Genome Sequence of Allomyces macrogynus strain ATCC 38327.</title>
        <authorList>
            <consortium name="The Broad Institute Genome Sequencing Platform"/>
            <person name="Russ C."/>
            <person name="Cuomo C."/>
            <person name="Shea T."/>
            <person name="Young S.K."/>
            <person name="Zeng Q."/>
            <person name="Koehrsen M."/>
            <person name="Haas B."/>
            <person name="Borodovsky M."/>
            <person name="Guigo R."/>
            <person name="Alvarado L."/>
            <person name="Berlin A."/>
            <person name="Borenstein D."/>
            <person name="Chen Z."/>
            <person name="Engels R."/>
            <person name="Freedman E."/>
            <person name="Gellesch M."/>
            <person name="Goldberg J."/>
            <person name="Griggs A."/>
            <person name="Gujja S."/>
            <person name="Heiman D."/>
            <person name="Hepburn T."/>
            <person name="Howarth C."/>
            <person name="Jen D."/>
            <person name="Larson L."/>
            <person name="Lewis B."/>
            <person name="Mehta T."/>
            <person name="Park D."/>
            <person name="Pearson M."/>
            <person name="Roberts A."/>
            <person name="Saif S."/>
            <person name="Shenoy N."/>
            <person name="Sisk P."/>
            <person name="Stolte C."/>
            <person name="Sykes S."/>
            <person name="Walk T."/>
            <person name="White J."/>
            <person name="Yandava C."/>
            <person name="Burger G."/>
            <person name="Gray M.W."/>
            <person name="Holland P.W.H."/>
            <person name="King N."/>
            <person name="Lang F.B.F."/>
            <person name="Roger A.J."/>
            <person name="Ruiz-Trillo I."/>
            <person name="Lander E."/>
            <person name="Nusbaum C."/>
        </authorList>
    </citation>
    <scope>NUCLEOTIDE SEQUENCE [LARGE SCALE GENOMIC DNA]</scope>
    <source>
        <strain evidence="3">ATCC 38327</strain>
    </source>
</reference>
<evidence type="ECO:0000313" key="3">
    <source>
        <dbReference type="Proteomes" id="UP000054350"/>
    </source>
</evidence>
<protein>
    <submittedName>
        <fullName evidence="2">Uncharacterized protein</fullName>
    </submittedName>
</protein>
<name>A0A0L0S860_ALLM3</name>
<organism evidence="2 3">
    <name type="scientific">Allomyces macrogynus (strain ATCC 38327)</name>
    <name type="common">Allomyces javanicus var. macrogynus</name>
    <dbReference type="NCBI Taxonomy" id="578462"/>
    <lineage>
        <taxon>Eukaryota</taxon>
        <taxon>Fungi</taxon>
        <taxon>Fungi incertae sedis</taxon>
        <taxon>Blastocladiomycota</taxon>
        <taxon>Blastocladiomycetes</taxon>
        <taxon>Blastocladiales</taxon>
        <taxon>Blastocladiaceae</taxon>
        <taxon>Allomyces</taxon>
    </lineage>
</organism>
<reference evidence="2 3" key="1">
    <citation type="submission" date="2009-11" db="EMBL/GenBank/DDBJ databases">
        <title>Annotation of Allomyces macrogynus ATCC 38327.</title>
        <authorList>
            <consortium name="The Broad Institute Genome Sequencing Platform"/>
            <person name="Russ C."/>
            <person name="Cuomo C."/>
            <person name="Burger G."/>
            <person name="Gray M.W."/>
            <person name="Holland P.W.H."/>
            <person name="King N."/>
            <person name="Lang F.B.F."/>
            <person name="Roger A.J."/>
            <person name="Ruiz-Trillo I."/>
            <person name="Young S.K."/>
            <person name="Zeng Q."/>
            <person name="Gargeya S."/>
            <person name="Fitzgerald M."/>
            <person name="Haas B."/>
            <person name="Abouelleil A."/>
            <person name="Alvarado L."/>
            <person name="Arachchi H.M."/>
            <person name="Berlin A."/>
            <person name="Chapman S.B."/>
            <person name="Gearin G."/>
            <person name="Goldberg J."/>
            <person name="Griggs A."/>
            <person name="Gujja S."/>
            <person name="Hansen M."/>
            <person name="Heiman D."/>
            <person name="Howarth C."/>
            <person name="Larimer J."/>
            <person name="Lui A."/>
            <person name="MacDonald P.J.P."/>
            <person name="McCowen C."/>
            <person name="Montmayeur A."/>
            <person name="Murphy C."/>
            <person name="Neiman D."/>
            <person name="Pearson M."/>
            <person name="Priest M."/>
            <person name="Roberts A."/>
            <person name="Saif S."/>
            <person name="Shea T."/>
            <person name="Sisk P."/>
            <person name="Stolte C."/>
            <person name="Sykes S."/>
            <person name="Wortman J."/>
            <person name="Nusbaum C."/>
            <person name="Birren B."/>
        </authorList>
    </citation>
    <scope>NUCLEOTIDE SEQUENCE [LARGE SCALE GENOMIC DNA]</scope>
    <source>
        <strain evidence="2 3">ATCC 38327</strain>
    </source>
</reference>
<gene>
    <name evidence="2" type="ORF">AMAG_18277</name>
</gene>
<dbReference type="VEuPathDB" id="FungiDB:AMAG_18277"/>
<dbReference type="AlphaFoldDB" id="A0A0L0S860"/>
<dbReference type="Proteomes" id="UP000054350">
    <property type="component" value="Unassembled WGS sequence"/>
</dbReference>
<evidence type="ECO:0000256" key="1">
    <source>
        <dbReference type="SAM" id="MobiDB-lite"/>
    </source>
</evidence>
<feature type="region of interest" description="Disordered" evidence="1">
    <location>
        <begin position="121"/>
        <end position="140"/>
    </location>
</feature>
<proteinExistence type="predicted"/>
<feature type="region of interest" description="Disordered" evidence="1">
    <location>
        <begin position="1"/>
        <end position="26"/>
    </location>
</feature>
<evidence type="ECO:0000313" key="2">
    <source>
        <dbReference type="EMBL" id="KNE58600.1"/>
    </source>
</evidence>
<sequence length="140" mass="15217">MRTVGRFSLRSTSRARQDPTRPSTTLTQLRAPRCAVPIVCNQVQIGQRARTQSTTTSTTAAGPALTPALARSLLATAGNVLDAPAHPLFCKHLPFRCCCVLLQQVVAVEVKISRSPLLASDLPRQVPSNSQHHEHHLQPQ</sequence>
<dbReference type="EMBL" id="GG745333">
    <property type="protein sequence ID" value="KNE58600.1"/>
    <property type="molecule type" value="Genomic_DNA"/>
</dbReference>
<accession>A0A0L0S860</accession>
<feature type="compositionally biased region" description="Polar residues" evidence="1">
    <location>
        <begin position="9"/>
        <end position="26"/>
    </location>
</feature>
<keyword evidence="3" id="KW-1185">Reference proteome</keyword>